<protein>
    <submittedName>
        <fullName evidence="6">LacI family transcriptional regulator</fullName>
    </submittedName>
</protein>
<dbReference type="InterPro" id="IPR028082">
    <property type="entry name" value="Peripla_BP_I"/>
</dbReference>
<dbReference type="SUPFAM" id="SSF53822">
    <property type="entry name" value="Periplasmic binding protein-like I"/>
    <property type="match status" value="1"/>
</dbReference>
<dbReference type="PANTHER" id="PTHR30146">
    <property type="entry name" value="LACI-RELATED TRANSCRIPTIONAL REPRESSOR"/>
    <property type="match status" value="1"/>
</dbReference>
<dbReference type="CDD" id="cd06267">
    <property type="entry name" value="PBP1_LacI_sugar_binding-like"/>
    <property type="match status" value="1"/>
</dbReference>
<dbReference type="Pfam" id="PF00356">
    <property type="entry name" value="LacI"/>
    <property type="match status" value="1"/>
</dbReference>
<dbReference type="SUPFAM" id="SSF47413">
    <property type="entry name" value="lambda repressor-like DNA-binding domains"/>
    <property type="match status" value="1"/>
</dbReference>
<organism evidence="6 7">
    <name type="scientific">Pseudarthrobacter humi</name>
    <dbReference type="NCBI Taxonomy" id="2952523"/>
    <lineage>
        <taxon>Bacteria</taxon>
        <taxon>Bacillati</taxon>
        <taxon>Actinomycetota</taxon>
        <taxon>Actinomycetes</taxon>
        <taxon>Micrococcales</taxon>
        <taxon>Micrococcaceae</taxon>
        <taxon>Pseudarthrobacter</taxon>
    </lineage>
</organism>
<dbReference type="Pfam" id="PF13377">
    <property type="entry name" value="Peripla_BP_3"/>
    <property type="match status" value="1"/>
</dbReference>
<evidence type="ECO:0000256" key="2">
    <source>
        <dbReference type="ARBA" id="ARBA00023015"/>
    </source>
</evidence>
<dbReference type="InterPro" id="IPR000843">
    <property type="entry name" value="HTH_LacI"/>
</dbReference>
<proteinExistence type="predicted"/>
<dbReference type="SMART" id="SM00354">
    <property type="entry name" value="HTH_LACI"/>
    <property type="match status" value="1"/>
</dbReference>
<keyword evidence="4" id="KW-0804">Transcription</keyword>
<evidence type="ECO:0000313" key="6">
    <source>
        <dbReference type="EMBL" id="MCP8998199.1"/>
    </source>
</evidence>
<dbReference type="Gene3D" id="1.10.260.40">
    <property type="entry name" value="lambda repressor-like DNA-binding domains"/>
    <property type="match status" value="1"/>
</dbReference>
<evidence type="ECO:0000256" key="1">
    <source>
        <dbReference type="ARBA" id="ARBA00022491"/>
    </source>
</evidence>
<dbReference type="Proteomes" id="UP001524318">
    <property type="component" value="Unassembled WGS sequence"/>
</dbReference>
<evidence type="ECO:0000256" key="4">
    <source>
        <dbReference type="ARBA" id="ARBA00023163"/>
    </source>
</evidence>
<dbReference type="CDD" id="cd01392">
    <property type="entry name" value="HTH_LacI"/>
    <property type="match status" value="1"/>
</dbReference>
<evidence type="ECO:0000256" key="3">
    <source>
        <dbReference type="ARBA" id="ARBA00023125"/>
    </source>
</evidence>
<accession>A0ABT1LJY1</accession>
<name>A0ABT1LJY1_9MICC</name>
<dbReference type="RefSeq" id="WP_254746706.1">
    <property type="nucleotide sequence ID" value="NZ_JANCLV010000001.1"/>
</dbReference>
<keyword evidence="1" id="KW-0678">Repressor</keyword>
<dbReference type="PROSITE" id="PS50932">
    <property type="entry name" value="HTH_LACI_2"/>
    <property type="match status" value="1"/>
</dbReference>
<keyword evidence="2" id="KW-0805">Transcription regulation</keyword>
<keyword evidence="3" id="KW-0238">DNA-binding</keyword>
<dbReference type="InterPro" id="IPR010982">
    <property type="entry name" value="Lambda_DNA-bd_dom_sf"/>
</dbReference>
<evidence type="ECO:0000313" key="7">
    <source>
        <dbReference type="Proteomes" id="UP001524318"/>
    </source>
</evidence>
<reference evidence="6 7" key="1">
    <citation type="submission" date="2022-06" db="EMBL/GenBank/DDBJ databases">
        <title>Pseudarthrobacter sp. strain RMG13 Genome sequencing and assembly.</title>
        <authorList>
            <person name="Kim I."/>
        </authorList>
    </citation>
    <scope>NUCLEOTIDE SEQUENCE [LARGE SCALE GENOMIC DNA]</scope>
    <source>
        <strain evidence="6 7">RMG13</strain>
    </source>
</reference>
<dbReference type="EMBL" id="JANCLV010000001">
    <property type="protein sequence ID" value="MCP8998199.1"/>
    <property type="molecule type" value="Genomic_DNA"/>
</dbReference>
<keyword evidence="7" id="KW-1185">Reference proteome</keyword>
<gene>
    <name evidence="6" type="ORF">NFC73_00400</name>
</gene>
<dbReference type="InterPro" id="IPR046335">
    <property type="entry name" value="LacI/GalR-like_sensor"/>
</dbReference>
<sequence length="363" mass="38681">MAKGPTVYHVAERAGVSIATVSFTFRQPEKVKASTRELVLAAADELGYVPSASARGLARGRTGALGLFAYDYLLDPSGGPGVQGGLPHDVDAPGDREEGNLRLFPLYVDEVQRGVELECWRRGQALLVGGGNPANNEAVLSDIAGRVDGLAVFPRSVPVEALARIARRIPVVEVSESLRNRGMDHVTVDNASGARAITEHLIKGHGLTELMFIGAMPSTDNDERLEAFRGALAAAGVKLRHEPRYPAGGELTVAETVRTICHQGSLPQAFVCATDQDALVVMDVLAAAGVAVPKQVAVTGFDGIAAGRVIRPSLTTVRQPMERMGRTMVELLLDRLDHPEKPPVDLKLPVRLVLRESCGCQPS</sequence>
<feature type="domain" description="HTH lacI-type" evidence="5">
    <location>
        <begin position="5"/>
        <end position="59"/>
    </location>
</feature>
<dbReference type="PANTHER" id="PTHR30146:SF148">
    <property type="entry name" value="HTH-TYPE TRANSCRIPTIONAL REPRESSOR PURR-RELATED"/>
    <property type="match status" value="1"/>
</dbReference>
<comment type="caution">
    <text evidence="6">The sequence shown here is derived from an EMBL/GenBank/DDBJ whole genome shotgun (WGS) entry which is preliminary data.</text>
</comment>
<evidence type="ECO:0000259" key="5">
    <source>
        <dbReference type="PROSITE" id="PS50932"/>
    </source>
</evidence>
<dbReference type="Gene3D" id="3.40.50.2300">
    <property type="match status" value="2"/>
</dbReference>